<reference evidence="1" key="1">
    <citation type="journal article" date="2015" name="Nature">
        <title>Complex archaea that bridge the gap between prokaryotes and eukaryotes.</title>
        <authorList>
            <person name="Spang A."/>
            <person name="Saw J.H."/>
            <person name="Jorgensen S.L."/>
            <person name="Zaremba-Niedzwiedzka K."/>
            <person name="Martijn J."/>
            <person name="Lind A.E."/>
            <person name="van Eijk R."/>
            <person name="Schleper C."/>
            <person name="Guy L."/>
            <person name="Ettema T.J."/>
        </authorList>
    </citation>
    <scope>NUCLEOTIDE SEQUENCE</scope>
</reference>
<organism evidence="1">
    <name type="scientific">marine sediment metagenome</name>
    <dbReference type="NCBI Taxonomy" id="412755"/>
    <lineage>
        <taxon>unclassified sequences</taxon>
        <taxon>metagenomes</taxon>
        <taxon>ecological metagenomes</taxon>
    </lineage>
</organism>
<dbReference type="AlphaFoldDB" id="A0A0F9AC74"/>
<protein>
    <submittedName>
        <fullName evidence="1">Uncharacterized protein</fullName>
    </submittedName>
</protein>
<dbReference type="EMBL" id="LAZR01043399">
    <property type="protein sequence ID" value="KKL07169.1"/>
    <property type="molecule type" value="Genomic_DNA"/>
</dbReference>
<comment type="caution">
    <text evidence="1">The sequence shown here is derived from an EMBL/GenBank/DDBJ whole genome shotgun (WGS) entry which is preliminary data.</text>
</comment>
<proteinExistence type="predicted"/>
<name>A0A0F9AC74_9ZZZZ</name>
<sequence length="70" mass="7721">MTAPVFPSTTTQQRVLQQLPLPEPAAAEATLTLGTASQQARQLPFDPSITQFSALKQLEFATREFVRHPL</sequence>
<feature type="non-terminal residue" evidence="1">
    <location>
        <position position="70"/>
    </location>
</feature>
<accession>A0A0F9AC74</accession>
<evidence type="ECO:0000313" key="1">
    <source>
        <dbReference type="EMBL" id="KKL07169.1"/>
    </source>
</evidence>
<gene>
    <name evidence="1" type="ORF">LCGC14_2588690</name>
</gene>